<accession>A0A3N4HBU9</accession>
<evidence type="ECO:0000256" key="7">
    <source>
        <dbReference type="SAM" id="MobiDB-lite"/>
    </source>
</evidence>
<proteinExistence type="inferred from homology"/>
<feature type="compositionally biased region" description="Basic residues" evidence="7">
    <location>
        <begin position="24"/>
        <end position="33"/>
    </location>
</feature>
<name>A0A3N4HBU9_ASCIM</name>
<evidence type="ECO:0000313" key="8">
    <source>
        <dbReference type="EMBL" id="RPA71247.1"/>
    </source>
</evidence>
<evidence type="ECO:0000256" key="3">
    <source>
        <dbReference type="ARBA" id="ARBA00022499"/>
    </source>
</evidence>
<keyword evidence="9" id="KW-1185">Reference proteome</keyword>
<sequence length="209" mass="22568">MLVVCVTAPKTPAGSARPSTPLHNNKRHRRTKPPNHNITTWAQGHHHSTHHVQPRTHPLHPPPPHLLNPLPVPPSQSLLLSQLPQPTHAALQQTIAPDTAKIAILFKPLPSAPHLAQAKYMAPKDWRFEKVVVFLRKKLGLGKAGGAGGPAGAGGLFCYVNSKFSPAGDESVGNLFDGLAWWGLCADLVQCFKVDEQLVVSYCLAEAFG</sequence>
<comment type="function">
    <text evidence="6">Ubiquitin-like protein involved in cytoplasm to vacuole transport (Cvt), autophagy vesicles formation, mitophagy, and nucleophagy.</text>
</comment>
<dbReference type="InterPro" id="IPR029071">
    <property type="entry name" value="Ubiquitin-like_domsf"/>
</dbReference>
<keyword evidence="6" id="KW-0472">Membrane</keyword>
<evidence type="ECO:0000256" key="5">
    <source>
        <dbReference type="ARBA" id="ARBA00023006"/>
    </source>
</evidence>
<dbReference type="OrthoDB" id="10003551at2759"/>
<dbReference type="Gene3D" id="3.10.20.90">
    <property type="entry name" value="Phosphatidylinositol 3-kinase Catalytic Subunit, Chain A, domain 1"/>
    <property type="match status" value="1"/>
</dbReference>
<dbReference type="GO" id="GO:0015031">
    <property type="term" value="P:protein transport"/>
    <property type="evidence" value="ECO:0007669"/>
    <property type="project" value="UniProtKB-KW"/>
</dbReference>
<dbReference type="AlphaFoldDB" id="A0A3N4HBU9"/>
<dbReference type="SUPFAM" id="SSF54236">
    <property type="entry name" value="Ubiquitin-like"/>
    <property type="match status" value="1"/>
</dbReference>
<protein>
    <recommendedName>
        <fullName evidence="2 6">Ubiquitin-like protein ATG12</fullName>
    </recommendedName>
</protein>
<dbReference type="EMBL" id="ML119954">
    <property type="protein sequence ID" value="RPA71247.1"/>
    <property type="molecule type" value="Genomic_DNA"/>
</dbReference>
<keyword evidence="5 6" id="KW-0072">Autophagy</keyword>
<keyword evidence="6" id="KW-0813">Transport</keyword>
<dbReference type="GO" id="GO:0000045">
    <property type="term" value="P:autophagosome assembly"/>
    <property type="evidence" value="ECO:0007669"/>
    <property type="project" value="InterPro"/>
</dbReference>
<dbReference type="Pfam" id="PF04110">
    <property type="entry name" value="APG12"/>
    <property type="match status" value="1"/>
</dbReference>
<keyword evidence="6" id="KW-0653">Protein transport</keyword>
<comment type="similarity">
    <text evidence="1 6">Belongs to the ATG12 family.</text>
</comment>
<gene>
    <name evidence="8" type="ORF">BJ508DRAFT_367838</name>
</gene>
<dbReference type="InterPro" id="IPR007242">
    <property type="entry name" value="Atg12"/>
</dbReference>
<evidence type="ECO:0000256" key="1">
    <source>
        <dbReference type="ARBA" id="ARBA00007778"/>
    </source>
</evidence>
<comment type="subunit">
    <text evidence="6">Forms a conjugate with ATG5.</text>
</comment>
<dbReference type="GO" id="GO:0034274">
    <property type="term" value="C:Atg12-Atg5-Atg16 complex"/>
    <property type="evidence" value="ECO:0007669"/>
    <property type="project" value="TreeGrafter"/>
</dbReference>
<evidence type="ECO:0000256" key="6">
    <source>
        <dbReference type="RuleBase" id="RU361201"/>
    </source>
</evidence>
<dbReference type="GO" id="GO:0097352">
    <property type="term" value="P:autophagosome maturation"/>
    <property type="evidence" value="ECO:0007669"/>
    <property type="project" value="TreeGrafter"/>
</dbReference>
<feature type="compositionally biased region" description="Basic residues" evidence="7">
    <location>
        <begin position="44"/>
        <end position="58"/>
    </location>
</feature>
<dbReference type="Proteomes" id="UP000275078">
    <property type="component" value="Unassembled WGS sequence"/>
</dbReference>
<reference evidence="8 9" key="1">
    <citation type="journal article" date="2018" name="Nat. Ecol. Evol.">
        <title>Pezizomycetes genomes reveal the molecular basis of ectomycorrhizal truffle lifestyle.</title>
        <authorList>
            <person name="Murat C."/>
            <person name="Payen T."/>
            <person name="Noel B."/>
            <person name="Kuo A."/>
            <person name="Morin E."/>
            <person name="Chen J."/>
            <person name="Kohler A."/>
            <person name="Krizsan K."/>
            <person name="Balestrini R."/>
            <person name="Da Silva C."/>
            <person name="Montanini B."/>
            <person name="Hainaut M."/>
            <person name="Levati E."/>
            <person name="Barry K.W."/>
            <person name="Belfiori B."/>
            <person name="Cichocki N."/>
            <person name="Clum A."/>
            <person name="Dockter R.B."/>
            <person name="Fauchery L."/>
            <person name="Guy J."/>
            <person name="Iotti M."/>
            <person name="Le Tacon F."/>
            <person name="Lindquist E.A."/>
            <person name="Lipzen A."/>
            <person name="Malagnac F."/>
            <person name="Mello A."/>
            <person name="Molinier V."/>
            <person name="Miyauchi S."/>
            <person name="Poulain J."/>
            <person name="Riccioni C."/>
            <person name="Rubini A."/>
            <person name="Sitrit Y."/>
            <person name="Splivallo R."/>
            <person name="Traeger S."/>
            <person name="Wang M."/>
            <person name="Zifcakova L."/>
            <person name="Wipf D."/>
            <person name="Zambonelli A."/>
            <person name="Paolocci F."/>
            <person name="Nowrousian M."/>
            <person name="Ottonello S."/>
            <person name="Baldrian P."/>
            <person name="Spatafora J.W."/>
            <person name="Henrissat B."/>
            <person name="Nagy L.G."/>
            <person name="Aury J.M."/>
            <person name="Wincker P."/>
            <person name="Grigoriev I.V."/>
            <person name="Bonfante P."/>
            <person name="Martin F.M."/>
        </authorList>
    </citation>
    <scope>NUCLEOTIDE SEQUENCE [LARGE SCALE GENOMIC DNA]</scope>
    <source>
        <strain evidence="8 9">RN42</strain>
    </source>
</reference>
<dbReference type="GO" id="GO:0061723">
    <property type="term" value="P:glycophagy"/>
    <property type="evidence" value="ECO:0007669"/>
    <property type="project" value="TreeGrafter"/>
</dbReference>
<comment type="subcellular location">
    <subcellularLocation>
        <location evidence="6">Preautophagosomal structure membrane</location>
        <topology evidence="6">Peripheral membrane protein</topology>
    </subcellularLocation>
</comment>
<dbReference type="PANTHER" id="PTHR13385">
    <property type="entry name" value="AUTOPHAGY PROTEIN 12"/>
    <property type="match status" value="1"/>
</dbReference>
<dbReference type="PANTHER" id="PTHR13385:SF0">
    <property type="entry name" value="UBIQUITIN-LIKE PROTEIN ATG12"/>
    <property type="match status" value="1"/>
</dbReference>
<evidence type="ECO:0000256" key="2">
    <source>
        <dbReference type="ARBA" id="ARBA00015875"/>
    </source>
</evidence>
<dbReference type="STRING" id="1160509.A0A3N4HBU9"/>
<dbReference type="GO" id="GO:0019776">
    <property type="term" value="F:Atg8-family ligase activity"/>
    <property type="evidence" value="ECO:0007669"/>
    <property type="project" value="TreeGrafter"/>
</dbReference>
<feature type="region of interest" description="Disordered" evidence="7">
    <location>
        <begin position="6"/>
        <end position="64"/>
    </location>
</feature>
<dbReference type="GO" id="GO:0034045">
    <property type="term" value="C:phagophore assembly site membrane"/>
    <property type="evidence" value="ECO:0007669"/>
    <property type="project" value="UniProtKB-SubCell"/>
</dbReference>
<evidence type="ECO:0000256" key="4">
    <source>
        <dbReference type="ARBA" id="ARBA00022786"/>
    </source>
</evidence>
<dbReference type="GO" id="GO:0000422">
    <property type="term" value="P:autophagy of mitochondrion"/>
    <property type="evidence" value="ECO:0007669"/>
    <property type="project" value="TreeGrafter"/>
</dbReference>
<keyword evidence="4 6" id="KW-0833">Ubl conjugation pathway</keyword>
<organism evidence="8 9">
    <name type="scientific">Ascobolus immersus RN42</name>
    <dbReference type="NCBI Taxonomy" id="1160509"/>
    <lineage>
        <taxon>Eukaryota</taxon>
        <taxon>Fungi</taxon>
        <taxon>Dikarya</taxon>
        <taxon>Ascomycota</taxon>
        <taxon>Pezizomycotina</taxon>
        <taxon>Pezizomycetes</taxon>
        <taxon>Pezizales</taxon>
        <taxon>Ascobolaceae</taxon>
        <taxon>Ascobolus</taxon>
    </lineage>
</organism>
<evidence type="ECO:0000313" key="9">
    <source>
        <dbReference type="Proteomes" id="UP000275078"/>
    </source>
</evidence>
<dbReference type="GO" id="GO:0034727">
    <property type="term" value="P:piecemeal microautophagy of the nucleus"/>
    <property type="evidence" value="ECO:0007669"/>
    <property type="project" value="TreeGrafter"/>
</dbReference>
<dbReference type="GO" id="GO:0000421">
    <property type="term" value="C:autophagosome membrane"/>
    <property type="evidence" value="ECO:0007669"/>
    <property type="project" value="TreeGrafter"/>
</dbReference>
<keyword evidence="3 6" id="KW-1017">Isopeptide bond</keyword>